<dbReference type="Proteomes" id="UP001223214">
    <property type="component" value="Unassembled WGS sequence"/>
</dbReference>
<dbReference type="EMBL" id="JASSOM010000088">
    <property type="protein sequence ID" value="MDK9365940.1"/>
    <property type="molecule type" value="Genomic_DNA"/>
</dbReference>
<gene>
    <name evidence="2" type="ORF">QQF32_22350</name>
</gene>
<feature type="domain" description="HTH cro/C1-type" evidence="1">
    <location>
        <begin position="18"/>
        <end position="47"/>
    </location>
</feature>
<dbReference type="AlphaFoldDB" id="A0AAP4LCY6"/>
<sequence length="86" mass="9919">MQRKMTPHDAQEKIRSTLRLTRKRLKLSQKELADKSGVPLGTIKKFEHTGNISFRQFILIYAALNDISQIVYSTCSQDIKKQPTNN</sequence>
<dbReference type="PROSITE" id="PS50943">
    <property type="entry name" value="HTH_CROC1"/>
    <property type="match status" value="1"/>
</dbReference>
<protein>
    <submittedName>
        <fullName evidence="2">Helix-turn-helix transcriptional regulator</fullName>
    </submittedName>
</protein>
<accession>A0AAP4LCY6</accession>
<name>A0AAP4LCY6_9ENTR</name>
<keyword evidence="3" id="KW-1185">Reference proteome</keyword>
<proteinExistence type="predicted"/>
<dbReference type="GO" id="GO:0003677">
    <property type="term" value="F:DNA binding"/>
    <property type="evidence" value="ECO:0007669"/>
    <property type="project" value="InterPro"/>
</dbReference>
<evidence type="ECO:0000313" key="2">
    <source>
        <dbReference type="EMBL" id="MDK9365940.1"/>
    </source>
</evidence>
<comment type="caution">
    <text evidence="2">The sequence shown here is derived from an EMBL/GenBank/DDBJ whole genome shotgun (WGS) entry which is preliminary data.</text>
</comment>
<reference evidence="2 3" key="1">
    <citation type="submission" date="2023-06" db="EMBL/GenBank/DDBJ databases">
        <title>Identification and characterization of antibiotic-resistant Gram-negative bacteria.</title>
        <authorList>
            <person name="Cho G.-S."/>
            <person name="Lee J."/>
            <person name="Tai E."/>
            <person name="Jeong S."/>
            <person name="Kim I."/>
            <person name="Kim B.-E."/>
            <person name="Jeong M.-I."/>
            <person name="Oh K.-K."/>
            <person name="Franz C.M.A.P."/>
        </authorList>
    </citation>
    <scope>NUCLEOTIDE SEQUENCE [LARGE SCALE GENOMIC DNA]</scope>
    <source>
        <strain evidence="2 3">V106_12</strain>
    </source>
</reference>
<dbReference type="Pfam" id="PF01381">
    <property type="entry name" value="HTH_3"/>
    <property type="match status" value="1"/>
</dbReference>
<dbReference type="Gene3D" id="1.10.260.40">
    <property type="entry name" value="lambda repressor-like DNA-binding domains"/>
    <property type="match status" value="1"/>
</dbReference>
<dbReference type="RefSeq" id="WP_285148958.1">
    <property type="nucleotide sequence ID" value="NZ_JASSOM010000088.1"/>
</dbReference>
<evidence type="ECO:0000259" key="1">
    <source>
        <dbReference type="PROSITE" id="PS50943"/>
    </source>
</evidence>
<evidence type="ECO:0000313" key="3">
    <source>
        <dbReference type="Proteomes" id="UP001223214"/>
    </source>
</evidence>
<dbReference type="InterPro" id="IPR001387">
    <property type="entry name" value="Cro/C1-type_HTH"/>
</dbReference>
<dbReference type="InterPro" id="IPR010982">
    <property type="entry name" value="Lambda_DNA-bd_dom_sf"/>
</dbReference>
<dbReference type="CDD" id="cd00093">
    <property type="entry name" value="HTH_XRE"/>
    <property type="match status" value="1"/>
</dbReference>
<dbReference type="SUPFAM" id="SSF47413">
    <property type="entry name" value="lambda repressor-like DNA-binding domains"/>
    <property type="match status" value="1"/>
</dbReference>
<organism evidence="2 3">
    <name type="scientific">Lelliottia wanjuensis</name>
    <dbReference type="NCBI Taxonomy" id="3050585"/>
    <lineage>
        <taxon>Bacteria</taxon>
        <taxon>Pseudomonadati</taxon>
        <taxon>Pseudomonadota</taxon>
        <taxon>Gammaproteobacteria</taxon>
        <taxon>Enterobacterales</taxon>
        <taxon>Enterobacteriaceae</taxon>
        <taxon>Lelliottia</taxon>
    </lineage>
</organism>